<feature type="transmembrane region" description="Helical" evidence="7">
    <location>
        <begin position="108"/>
        <end position="140"/>
    </location>
</feature>
<evidence type="ECO:0000259" key="8">
    <source>
        <dbReference type="PROSITE" id="PS51671"/>
    </source>
</evidence>
<dbReference type="AlphaFoldDB" id="A0A1V5T323"/>
<keyword evidence="4 7" id="KW-0812">Transmembrane</keyword>
<dbReference type="InterPro" id="IPR049177">
    <property type="entry name" value="MgtC_SapB_SrpB_YhiD_N"/>
</dbReference>
<feature type="transmembrane region" description="Helical" evidence="7">
    <location>
        <begin position="18"/>
        <end position="35"/>
    </location>
</feature>
<comment type="subcellular location">
    <subcellularLocation>
        <location evidence="1">Cell membrane</location>
        <topology evidence="1">Multi-pass membrane protein</topology>
    </subcellularLocation>
</comment>
<comment type="caution">
    <text evidence="9">The sequence shown here is derived from an EMBL/GenBank/DDBJ whole genome shotgun (WGS) entry which is preliminary data.</text>
</comment>
<feature type="transmembrane region" description="Helical" evidence="7">
    <location>
        <begin position="76"/>
        <end position="96"/>
    </location>
</feature>
<keyword evidence="6 7" id="KW-0472">Membrane</keyword>
<evidence type="ECO:0000313" key="9">
    <source>
        <dbReference type="EMBL" id="OQA61118.1"/>
    </source>
</evidence>
<dbReference type="InterPro" id="IPR002912">
    <property type="entry name" value="ACT_dom"/>
</dbReference>
<dbReference type="Gene3D" id="3.30.70.260">
    <property type="match status" value="1"/>
</dbReference>
<dbReference type="Pfam" id="PF02308">
    <property type="entry name" value="MgtC"/>
    <property type="match status" value="1"/>
</dbReference>
<dbReference type="EMBL" id="MWBQ01000024">
    <property type="protein sequence ID" value="OQA61118.1"/>
    <property type="molecule type" value="Genomic_DNA"/>
</dbReference>
<feature type="domain" description="ACT" evidence="8">
    <location>
        <begin position="154"/>
        <end position="226"/>
    </location>
</feature>
<proteinExistence type="inferred from homology"/>
<protein>
    <submittedName>
        <fullName evidence="9">Putative Mg(2+) transport ATPase</fullName>
    </submittedName>
</protein>
<organism evidence="9">
    <name type="scientific">Candidatus Atribacter allofermentans</name>
    <dbReference type="NCBI Taxonomy" id="1852833"/>
    <lineage>
        <taxon>Bacteria</taxon>
        <taxon>Pseudomonadati</taxon>
        <taxon>Atribacterota</taxon>
        <taxon>Atribacteria</taxon>
        <taxon>Atribacterales</taxon>
        <taxon>Atribacteraceae</taxon>
        <taxon>Atribacter</taxon>
    </lineage>
</organism>
<keyword evidence="5 7" id="KW-1133">Transmembrane helix</keyword>
<evidence type="ECO:0000256" key="5">
    <source>
        <dbReference type="ARBA" id="ARBA00022989"/>
    </source>
</evidence>
<dbReference type="GO" id="GO:0005886">
    <property type="term" value="C:plasma membrane"/>
    <property type="evidence" value="ECO:0007669"/>
    <property type="project" value="UniProtKB-SubCell"/>
</dbReference>
<keyword evidence="3" id="KW-1003">Cell membrane</keyword>
<dbReference type="Proteomes" id="UP000485569">
    <property type="component" value="Unassembled WGS sequence"/>
</dbReference>
<dbReference type="PANTHER" id="PTHR33778">
    <property type="entry name" value="PROTEIN MGTC"/>
    <property type="match status" value="1"/>
</dbReference>
<dbReference type="PANTHER" id="PTHR33778:SF1">
    <property type="entry name" value="MAGNESIUM TRANSPORTER YHID-RELATED"/>
    <property type="match status" value="1"/>
</dbReference>
<evidence type="ECO:0000256" key="6">
    <source>
        <dbReference type="ARBA" id="ARBA00023136"/>
    </source>
</evidence>
<name>A0A1V5T323_9BACT</name>
<dbReference type="PRINTS" id="PR01837">
    <property type="entry name" value="MGTCSAPBPROT"/>
</dbReference>
<evidence type="ECO:0000256" key="2">
    <source>
        <dbReference type="ARBA" id="ARBA00009298"/>
    </source>
</evidence>
<dbReference type="PROSITE" id="PS51671">
    <property type="entry name" value="ACT"/>
    <property type="match status" value="1"/>
</dbReference>
<accession>A0A1V5T323</accession>
<gene>
    <name evidence="9" type="ORF">BWY41_00347</name>
</gene>
<reference evidence="9" key="1">
    <citation type="submission" date="2017-02" db="EMBL/GenBank/DDBJ databases">
        <title>Delving into the versatile metabolic prowess of the omnipresent phylum Bacteroidetes.</title>
        <authorList>
            <person name="Nobu M.K."/>
            <person name="Mei R."/>
            <person name="Narihiro T."/>
            <person name="Kuroda K."/>
            <person name="Liu W.-T."/>
        </authorList>
    </citation>
    <scope>NUCLEOTIDE SEQUENCE</scope>
    <source>
        <strain evidence="9">ADurb.Bin276</strain>
    </source>
</reference>
<dbReference type="InterPro" id="IPR003416">
    <property type="entry name" value="MgtC/SapB/SrpB/YhiD_fam"/>
</dbReference>
<evidence type="ECO:0000256" key="3">
    <source>
        <dbReference type="ARBA" id="ARBA00022475"/>
    </source>
</evidence>
<dbReference type="InterPro" id="IPR045865">
    <property type="entry name" value="ACT-like_dom_sf"/>
</dbReference>
<evidence type="ECO:0000256" key="4">
    <source>
        <dbReference type="ARBA" id="ARBA00022692"/>
    </source>
</evidence>
<evidence type="ECO:0000256" key="7">
    <source>
        <dbReference type="SAM" id="Phobius"/>
    </source>
</evidence>
<evidence type="ECO:0000256" key="1">
    <source>
        <dbReference type="ARBA" id="ARBA00004651"/>
    </source>
</evidence>
<sequence>MKFDTSMFNLTFDENIQIFIRLILAFLAGGLIGYQREKAEKPAGLRTHILVCIGSALITLVSIYGFGKMGSDPSRIVAQIVSGIGFLGAGTIFRFGTSVKGLTTAASLWAICGVGIAIGVGLYFAALLSVLFIMAVLALLELFEQRLRTRGVHLIQVLISDIPGTIGKIGEKLGEMEVNIKNIKMLREGKSLMRCYLWLDLPAHLSLTMVLSMLQELDTVQEVEVD</sequence>
<feature type="transmembrane region" description="Helical" evidence="7">
    <location>
        <begin position="47"/>
        <end position="67"/>
    </location>
</feature>
<comment type="similarity">
    <text evidence="2">Belongs to the MgtC/SapB family.</text>
</comment>
<dbReference type="SUPFAM" id="SSF55021">
    <property type="entry name" value="ACT-like"/>
    <property type="match status" value="1"/>
</dbReference>